<name>A0A7S2HNH3_9STRA</name>
<feature type="region of interest" description="Disordered" evidence="1">
    <location>
        <begin position="26"/>
        <end position="61"/>
    </location>
</feature>
<protein>
    <submittedName>
        <fullName evidence="2">Uncharacterized protein</fullName>
    </submittedName>
</protein>
<gene>
    <name evidence="2" type="ORF">DSPE1174_LOCUS32868</name>
</gene>
<dbReference type="AlphaFoldDB" id="A0A7S2HNH3"/>
<reference evidence="2" key="1">
    <citation type="submission" date="2021-01" db="EMBL/GenBank/DDBJ databases">
        <authorList>
            <person name="Corre E."/>
            <person name="Pelletier E."/>
            <person name="Niang G."/>
            <person name="Scheremetjew M."/>
            <person name="Finn R."/>
            <person name="Kale V."/>
            <person name="Holt S."/>
            <person name="Cochrane G."/>
            <person name="Meng A."/>
            <person name="Brown T."/>
            <person name="Cohen L."/>
        </authorList>
    </citation>
    <scope>NUCLEOTIDE SEQUENCE</scope>
    <source>
        <strain evidence="2">CCMP1381</strain>
    </source>
</reference>
<proteinExistence type="predicted"/>
<evidence type="ECO:0000256" key="1">
    <source>
        <dbReference type="SAM" id="MobiDB-lite"/>
    </source>
</evidence>
<organism evidence="2">
    <name type="scientific">Octactis speculum</name>
    <dbReference type="NCBI Taxonomy" id="3111310"/>
    <lineage>
        <taxon>Eukaryota</taxon>
        <taxon>Sar</taxon>
        <taxon>Stramenopiles</taxon>
        <taxon>Ochrophyta</taxon>
        <taxon>Dictyochophyceae</taxon>
        <taxon>Dictyochales</taxon>
        <taxon>Dictyochaceae</taxon>
        <taxon>Octactis</taxon>
    </lineage>
</organism>
<dbReference type="EMBL" id="HBGS01063094">
    <property type="protein sequence ID" value="CAD9496024.1"/>
    <property type="molecule type" value="Transcribed_RNA"/>
</dbReference>
<evidence type="ECO:0000313" key="2">
    <source>
        <dbReference type="EMBL" id="CAD9496024.1"/>
    </source>
</evidence>
<sequence>MKIKSSGRMGFAPHQPECASVAALLPAQRDHQKTTSKKNESPEQPPSKRQRVRAFPSTNGTDAAMLDAVKAGLKEYQSRRKLPKSTRLYDFDLDELRGFSVTTAQALGLSKSASARLAAKVKGLLLQHSDGEQE</sequence>
<accession>A0A7S2HNH3</accession>
<feature type="compositionally biased region" description="Basic and acidic residues" evidence="1">
    <location>
        <begin position="28"/>
        <end position="41"/>
    </location>
</feature>